<feature type="coiled-coil region" evidence="1">
    <location>
        <begin position="27"/>
        <end position="54"/>
    </location>
</feature>
<dbReference type="PANTHER" id="PTHR31027">
    <property type="entry name" value="NUCLEAR SEGREGATION PROTEIN BFR1"/>
    <property type="match status" value="1"/>
</dbReference>
<feature type="compositionally biased region" description="Polar residues" evidence="2">
    <location>
        <begin position="83"/>
        <end position="96"/>
    </location>
</feature>
<feature type="region of interest" description="Disordered" evidence="2">
    <location>
        <begin position="1"/>
        <end position="27"/>
    </location>
</feature>
<feature type="region of interest" description="Disordered" evidence="2">
    <location>
        <begin position="365"/>
        <end position="388"/>
    </location>
</feature>
<feature type="region of interest" description="Disordered" evidence="2">
    <location>
        <begin position="428"/>
        <end position="474"/>
    </location>
</feature>
<feature type="region of interest" description="Disordered" evidence="2">
    <location>
        <begin position="56"/>
        <end position="103"/>
    </location>
</feature>
<proteinExistence type="predicted"/>
<protein>
    <recommendedName>
        <fullName evidence="5">Nuclear segregation protein</fullName>
    </recommendedName>
</protein>
<comment type="caution">
    <text evidence="3">The sequence shown here is derived from an EMBL/GenBank/DDBJ whole genome shotgun (WGS) entry which is preliminary data.</text>
</comment>
<dbReference type="GO" id="GO:0005783">
    <property type="term" value="C:endoplasmic reticulum"/>
    <property type="evidence" value="ECO:0007669"/>
    <property type="project" value="TreeGrafter"/>
</dbReference>
<feature type="region of interest" description="Disordered" evidence="2">
    <location>
        <begin position="266"/>
        <end position="286"/>
    </location>
</feature>
<dbReference type="Gene3D" id="1.10.287.1490">
    <property type="match status" value="1"/>
</dbReference>
<evidence type="ECO:0008006" key="5">
    <source>
        <dbReference type="Google" id="ProtNLM"/>
    </source>
</evidence>
<gene>
    <name evidence="3" type="ORF">B0T22DRAFT_147321</name>
</gene>
<feature type="compositionally biased region" description="Low complexity" evidence="2">
    <location>
        <begin position="1"/>
        <end position="20"/>
    </location>
</feature>
<evidence type="ECO:0000256" key="1">
    <source>
        <dbReference type="SAM" id="Coils"/>
    </source>
</evidence>
<dbReference type="GO" id="GO:1990904">
    <property type="term" value="C:ribonucleoprotein complex"/>
    <property type="evidence" value="ECO:0007669"/>
    <property type="project" value="TreeGrafter"/>
</dbReference>
<dbReference type="Proteomes" id="UP001270362">
    <property type="component" value="Unassembled WGS sequence"/>
</dbReference>
<feature type="compositionally biased region" description="Basic and acidic residues" evidence="2">
    <location>
        <begin position="428"/>
        <end position="450"/>
    </location>
</feature>
<organism evidence="3 4">
    <name type="scientific">Podospora appendiculata</name>
    <dbReference type="NCBI Taxonomy" id="314037"/>
    <lineage>
        <taxon>Eukaryota</taxon>
        <taxon>Fungi</taxon>
        <taxon>Dikarya</taxon>
        <taxon>Ascomycota</taxon>
        <taxon>Pezizomycotina</taxon>
        <taxon>Sordariomycetes</taxon>
        <taxon>Sordariomycetidae</taxon>
        <taxon>Sordariales</taxon>
        <taxon>Podosporaceae</taxon>
        <taxon>Podospora</taxon>
    </lineage>
</organism>
<reference evidence="3" key="2">
    <citation type="submission" date="2023-06" db="EMBL/GenBank/DDBJ databases">
        <authorList>
            <consortium name="Lawrence Berkeley National Laboratory"/>
            <person name="Haridas S."/>
            <person name="Hensen N."/>
            <person name="Bonometti L."/>
            <person name="Westerberg I."/>
            <person name="Brannstrom I.O."/>
            <person name="Guillou S."/>
            <person name="Cros-Aarteil S."/>
            <person name="Calhoun S."/>
            <person name="Kuo A."/>
            <person name="Mondo S."/>
            <person name="Pangilinan J."/>
            <person name="Riley R."/>
            <person name="Labutti K."/>
            <person name="Andreopoulos B."/>
            <person name="Lipzen A."/>
            <person name="Chen C."/>
            <person name="Yanf M."/>
            <person name="Daum C."/>
            <person name="Ng V."/>
            <person name="Clum A."/>
            <person name="Steindorff A."/>
            <person name="Ohm R."/>
            <person name="Martin F."/>
            <person name="Silar P."/>
            <person name="Natvig D."/>
            <person name="Lalanne C."/>
            <person name="Gautier V."/>
            <person name="Ament-Velasquez S.L."/>
            <person name="Kruys A."/>
            <person name="Hutchinson M.I."/>
            <person name="Powell A.J."/>
            <person name="Barry K."/>
            <person name="Miller A.N."/>
            <person name="Grigoriev I.V."/>
            <person name="Debuchy R."/>
            <person name="Gladieux P."/>
            <person name="Thoren M.H."/>
            <person name="Johannesson H."/>
        </authorList>
    </citation>
    <scope>NUCLEOTIDE SEQUENCE</scope>
    <source>
        <strain evidence="3">CBS 314.62</strain>
    </source>
</reference>
<dbReference type="EMBL" id="JAULSO010000002">
    <property type="protein sequence ID" value="KAK3688173.1"/>
    <property type="molecule type" value="Genomic_DNA"/>
</dbReference>
<evidence type="ECO:0000313" key="4">
    <source>
        <dbReference type="Proteomes" id="UP001270362"/>
    </source>
</evidence>
<evidence type="ECO:0000313" key="3">
    <source>
        <dbReference type="EMBL" id="KAK3688173.1"/>
    </source>
</evidence>
<name>A0AAE1CC21_9PEZI</name>
<reference evidence="3" key="1">
    <citation type="journal article" date="2023" name="Mol. Phylogenet. Evol.">
        <title>Genome-scale phylogeny and comparative genomics of the fungal order Sordariales.</title>
        <authorList>
            <person name="Hensen N."/>
            <person name="Bonometti L."/>
            <person name="Westerberg I."/>
            <person name="Brannstrom I.O."/>
            <person name="Guillou S."/>
            <person name="Cros-Aarteil S."/>
            <person name="Calhoun S."/>
            <person name="Haridas S."/>
            <person name="Kuo A."/>
            <person name="Mondo S."/>
            <person name="Pangilinan J."/>
            <person name="Riley R."/>
            <person name="LaButti K."/>
            <person name="Andreopoulos B."/>
            <person name="Lipzen A."/>
            <person name="Chen C."/>
            <person name="Yan M."/>
            <person name="Daum C."/>
            <person name="Ng V."/>
            <person name="Clum A."/>
            <person name="Steindorff A."/>
            <person name="Ohm R.A."/>
            <person name="Martin F."/>
            <person name="Silar P."/>
            <person name="Natvig D.O."/>
            <person name="Lalanne C."/>
            <person name="Gautier V."/>
            <person name="Ament-Velasquez S.L."/>
            <person name="Kruys A."/>
            <person name="Hutchinson M.I."/>
            <person name="Powell A.J."/>
            <person name="Barry K."/>
            <person name="Miller A.N."/>
            <person name="Grigoriev I.V."/>
            <person name="Debuchy R."/>
            <person name="Gladieux P."/>
            <person name="Hiltunen Thoren M."/>
            <person name="Johannesson H."/>
        </authorList>
    </citation>
    <scope>NUCLEOTIDE SEQUENCE</scope>
    <source>
        <strain evidence="3">CBS 314.62</strain>
    </source>
</reference>
<dbReference type="GO" id="GO:0042175">
    <property type="term" value="C:nuclear outer membrane-endoplasmic reticulum membrane network"/>
    <property type="evidence" value="ECO:0007669"/>
    <property type="project" value="TreeGrafter"/>
</dbReference>
<keyword evidence="1" id="KW-0175">Coiled coil</keyword>
<accession>A0AAE1CC21</accession>
<dbReference type="GO" id="GO:0008298">
    <property type="term" value="P:intracellular mRNA localization"/>
    <property type="evidence" value="ECO:0007669"/>
    <property type="project" value="TreeGrafter"/>
</dbReference>
<keyword evidence="4" id="KW-1185">Reference proteome</keyword>
<dbReference type="InterPro" id="IPR039604">
    <property type="entry name" value="Bfr1"/>
</dbReference>
<dbReference type="PANTHER" id="PTHR31027:SF2">
    <property type="entry name" value="LEBERCILIN DOMAIN-CONTAINING PROTEIN"/>
    <property type="match status" value="1"/>
</dbReference>
<dbReference type="GO" id="GO:0003729">
    <property type="term" value="F:mRNA binding"/>
    <property type="evidence" value="ECO:0007669"/>
    <property type="project" value="TreeGrafter"/>
</dbReference>
<dbReference type="AlphaFoldDB" id="A0AAE1CC21"/>
<sequence length="501" mass="55636">MADSNASPAATTPAAPAASTRPQKPDEELYKENLKKAEKEYNDAMTRYNAIKAKIELAAPSKNKETQSPTQQRRSELIRQANEIRTQQAGGKNARTSKLDQIKRLDEQLRSRIAEQKTARGKVAFKSVEELDAEIARLDKGVSGGMMKLVDEKKALAEMSNLRKQRKTFGQFDESQKQIDSLRAKIKEIKDSMDDPEAKALSEKYNTIQAELDAIKAEQDEAYKNLSSLRDERTKLQAEQNEKYQAIKKLKDEYFQAKKASIAYEREQRDRLRERQQAERDRIAKERKMERAQKILAEASDPAFLEEIRRASSLLHFFDPSSSAAEKSPLLADKGLGAQAQRKVDDAGLKGVKILSKKDRDEDLFAPVKKGKKGKKAPAPEAVSAKNFSCPPSVMEDCAFMGIDPPMSAADVPAAAEKVKAKLEEWKAGQAEQTRKNIEKAKKDIERLEAEEANEANGGASTPTNGVNGKKSEDKVVAEVTEAVKQVSIEETAAETPAVEA</sequence>
<evidence type="ECO:0000256" key="2">
    <source>
        <dbReference type="SAM" id="MobiDB-lite"/>
    </source>
</evidence>